<dbReference type="Proteomes" id="UP000606730">
    <property type="component" value="Unassembled WGS sequence"/>
</dbReference>
<dbReference type="OrthoDB" id="9155240at2"/>
<dbReference type="EMBL" id="BMKN01000001">
    <property type="protein sequence ID" value="GGE39904.1"/>
    <property type="molecule type" value="Genomic_DNA"/>
</dbReference>
<accession>A0A917ACD0</accession>
<proteinExistence type="predicted"/>
<reference evidence="1" key="2">
    <citation type="submission" date="2020-09" db="EMBL/GenBank/DDBJ databases">
        <authorList>
            <person name="Sun Q."/>
            <person name="Zhou Y."/>
        </authorList>
    </citation>
    <scope>NUCLEOTIDE SEQUENCE</scope>
    <source>
        <strain evidence="1">CGMCC 1.16012</strain>
    </source>
</reference>
<gene>
    <name evidence="1" type="ORF">GCM10011517_04520</name>
</gene>
<protein>
    <recommendedName>
        <fullName evidence="3">Methionyl-tRNA formyltransferase</fullName>
    </recommendedName>
</protein>
<evidence type="ECO:0000313" key="1">
    <source>
        <dbReference type="EMBL" id="GGE39904.1"/>
    </source>
</evidence>
<dbReference type="RefSeq" id="WP_095596626.1">
    <property type="nucleotide sequence ID" value="NZ_BMKN01000001.1"/>
</dbReference>
<evidence type="ECO:0000313" key="2">
    <source>
        <dbReference type="Proteomes" id="UP000606730"/>
    </source>
</evidence>
<reference evidence="1" key="1">
    <citation type="journal article" date="2014" name="Int. J. Syst. Evol. Microbiol.">
        <title>Complete genome sequence of Corynebacterium casei LMG S-19264T (=DSM 44701T), isolated from a smear-ripened cheese.</title>
        <authorList>
            <consortium name="US DOE Joint Genome Institute (JGI-PGF)"/>
            <person name="Walter F."/>
            <person name="Albersmeier A."/>
            <person name="Kalinowski J."/>
            <person name="Ruckert C."/>
        </authorList>
    </citation>
    <scope>NUCLEOTIDE SEQUENCE</scope>
    <source>
        <strain evidence="1">CGMCC 1.16012</strain>
    </source>
</reference>
<sequence length="77" mass="8897">MALVTKLEKDDRSIKALHPTQLVCRYMVEENGGRRILQLNTYGSAERDNPEKLSQTLQFSEESAQELFEMLKSEFGF</sequence>
<dbReference type="AlphaFoldDB" id="A0A917ACD0"/>
<organism evidence="1 2">
    <name type="scientific">Actibacterium pelagium</name>
    <dbReference type="NCBI Taxonomy" id="2029103"/>
    <lineage>
        <taxon>Bacteria</taxon>
        <taxon>Pseudomonadati</taxon>
        <taxon>Pseudomonadota</taxon>
        <taxon>Alphaproteobacteria</taxon>
        <taxon>Rhodobacterales</taxon>
        <taxon>Roseobacteraceae</taxon>
        <taxon>Actibacterium</taxon>
    </lineage>
</organism>
<name>A0A917ACD0_9RHOB</name>
<keyword evidence="2" id="KW-1185">Reference proteome</keyword>
<evidence type="ECO:0008006" key="3">
    <source>
        <dbReference type="Google" id="ProtNLM"/>
    </source>
</evidence>
<comment type="caution">
    <text evidence="1">The sequence shown here is derived from an EMBL/GenBank/DDBJ whole genome shotgun (WGS) entry which is preliminary data.</text>
</comment>